<evidence type="ECO:0000259" key="5">
    <source>
        <dbReference type="PROSITE" id="PS50110"/>
    </source>
</evidence>
<comment type="caution">
    <text evidence="4">Lacks conserved residue(s) required for the propagation of feature annotation.</text>
</comment>
<name>A0A841R523_9SPIO</name>
<dbReference type="Pfam" id="PF00072">
    <property type="entry name" value="Response_reg"/>
    <property type="match status" value="1"/>
</dbReference>
<comment type="caution">
    <text evidence="8">The sequence shown here is derived from an EMBL/GenBank/DDBJ whole genome shotgun (WGS) entry which is preliminary data.</text>
</comment>
<sequence>MSQLCNVLIVEADSKNVETTVPLLRKMNSKVSYVKQGLNVVTHLQKKGFDLVLLADKLPDEDGFRVLRRIREKAELKNIPVLMMLSEDESKKAAFESGASDYIVKPYMPYELVARVTPYISLVLDRQKFTDECQRKDKIAKQLDEAFTEMEIMSRLDPLTRVYNRRAFLEKITDEQIRSRRSQKKFTLLLANIIKCRHYNERHGYECGDFIIKKTAELIHGSLRERDLTARWSGDKFMILLPETESDGLEIIQTKINKVFQESSFEFKGMNHRIDLSFSSKVCTGNDDLDLVLKEIE</sequence>
<comment type="catalytic activity">
    <reaction evidence="3">
        <text>2 GTP = 3',3'-c-di-GMP + 2 diphosphate</text>
        <dbReference type="Rhea" id="RHEA:24898"/>
        <dbReference type="ChEBI" id="CHEBI:33019"/>
        <dbReference type="ChEBI" id="CHEBI:37565"/>
        <dbReference type="ChEBI" id="CHEBI:58805"/>
        <dbReference type="EC" id="2.7.7.65"/>
    </reaction>
</comment>
<dbReference type="InterPro" id="IPR050469">
    <property type="entry name" value="Diguanylate_Cyclase"/>
</dbReference>
<dbReference type="PROSITE" id="PS50110">
    <property type="entry name" value="RESPONSE_REGULATORY"/>
    <property type="match status" value="1"/>
</dbReference>
<evidence type="ECO:0000313" key="9">
    <source>
        <dbReference type="Proteomes" id="UP000587760"/>
    </source>
</evidence>
<proteinExistence type="inferred from homology"/>
<evidence type="ECO:0000256" key="2">
    <source>
        <dbReference type="ARBA" id="ARBA00012528"/>
    </source>
</evidence>
<dbReference type="RefSeq" id="WP_184743378.1">
    <property type="nucleotide sequence ID" value="NZ_JACHGJ010000001.1"/>
</dbReference>
<dbReference type="SMART" id="SM00448">
    <property type="entry name" value="REC"/>
    <property type="match status" value="1"/>
</dbReference>
<comment type="similarity">
    <text evidence="1">Belongs to the DNA polymerase type-Y family.</text>
</comment>
<evidence type="ECO:0000259" key="7">
    <source>
        <dbReference type="PROSITE" id="PS50887"/>
    </source>
</evidence>
<dbReference type="EC" id="2.7.7.65" evidence="2"/>
<accession>A0A841R523</accession>
<dbReference type="InterPro" id="IPR029787">
    <property type="entry name" value="Nucleotide_cyclase"/>
</dbReference>
<dbReference type="Pfam" id="PF00990">
    <property type="entry name" value="GGDEF"/>
    <property type="match status" value="1"/>
</dbReference>
<dbReference type="Proteomes" id="UP000587760">
    <property type="component" value="Unassembled WGS sequence"/>
</dbReference>
<dbReference type="InterPro" id="IPR000160">
    <property type="entry name" value="GGDEF_dom"/>
</dbReference>
<dbReference type="InterPro" id="IPR001789">
    <property type="entry name" value="Sig_transdc_resp-reg_receiver"/>
</dbReference>
<dbReference type="InterPro" id="IPR011006">
    <property type="entry name" value="CheY-like_superfamily"/>
</dbReference>
<protein>
    <recommendedName>
        <fullName evidence="2">diguanylate cyclase</fullName>
        <ecNumber evidence="2">2.7.7.65</ecNumber>
    </recommendedName>
</protein>
<dbReference type="PROSITE" id="PS50173">
    <property type="entry name" value="UMUC"/>
    <property type="match status" value="1"/>
</dbReference>
<dbReference type="SUPFAM" id="SSF55073">
    <property type="entry name" value="Nucleotide cyclase"/>
    <property type="match status" value="1"/>
</dbReference>
<dbReference type="EMBL" id="JACHGJ010000001">
    <property type="protein sequence ID" value="MBB6478916.1"/>
    <property type="molecule type" value="Genomic_DNA"/>
</dbReference>
<dbReference type="Gene3D" id="3.40.50.2300">
    <property type="match status" value="1"/>
</dbReference>
<feature type="domain" description="GGDEF" evidence="7">
    <location>
        <begin position="184"/>
        <end position="297"/>
    </location>
</feature>
<dbReference type="GO" id="GO:0000160">
    <property type="term" value="P:phosphorelay signal transduction system"/>
    <property type="evidence" value="ECO:0007669"/>
    <property type="project" value="InterPro"/>
</dbReference>
<dbReference type="PROSITE" id="PS50887">
    <property type="entry name" value="GGDEF"/>
    <property type="match status" value="1"/>
</dbReference>
<dbReference type="PANTHER" id="PTHR45138">
    <property type="entry name" value="REGULATORY COMPONENTS OF SENSORY TRANSDUCTION SYSTEM"/>
    <property type="match status" value="1"/>
</dbReference>
<evidence type="ECO:0000259" key="6">
    <source>
        <dbReference type="PROSITE" id="PS50173"/>
    </source>
</evidence>
<dbReference type="AlphaFoldDB" id="A0A841R523"/>
<dbReference type="GO" id="GO:0052621">
    <property type="term" value="F:diguanylate cyclase activity"/>
    <property type="evidence" value="ECO:0007669"/>
    <property type="project" value="UniProtKB-EC"/>
</dbReference>
<evidence type="ECO:0000256" key="3">
    <source>
        <dbReference type="ARBA" id="ARBA00034247"/>
    </source>
</evidence>
<feature type="domain" description="Response regulatory" evidence="5">
    <location>
        <begin position="6"/>
        <end position="120"/>
    </location>
</feature>
<reference evidence="8 9" key="1">
    <citation type="submission" date="2020-08" db="EMBL/GenBank/DDBJ databases">
        <title>Genomic Encyclopedia of Type Strains, Phase IV (KMG-IV): sequencing the most valuable type-strain genomes for metagenomic binning, comparative biology and taxonomic classification.</title>
        <authorList>
            <person name="Goeker M."/>
        </authorList>
    </citation>
    <scope>NUCLEOTIDE SEQUENCE [LARGE SCALE GENOMIC DNA]</scope>
    <source>
        <strain evidence="8 9">DSM 2461</strain>
    </source>
</reference>
<dbReference type="CDD" id="cd01949">
    <property type="entry name" value="GGDEF"/>
    <property type="match status" value="1"/>
</dbReference>
<dbReference type="SMART" id="SM00267">
    <property type="entry name" value="GGDEF"/>
    <property type="match status" value="1"/>
</dbReference>
<evidence type="ECO:0000256" key="4">
    <source>
        <dbReference type="PROSITE-ProRule" id="PRU00169"/>
    </source>
</evidence>
<keyword evidence="9" id="KW-1185">Reference proteome</keyword>
<dbReference type="PANTHER" id="PTHR45138:SF9">
    <property type="entry name" value="DIGUANYLATE CYCLASE DGCM-RELATED"/>
    <property type="match status" value="1"/>
</dbReference>
<evidence type="ECO:0000256" key="1">
    <source>
        <dbReference type="ARBA" id="ARBA00010945"/>
    </source>
</evidence>
<evidence type="ECO:0000313" key="8">
    <source>
        <dbReference type="EMBL" id="MBB6478916.1"/>
    </source>
</evidence>
<gene>
    <name evidence="8" type="ORF">HNR50_000549</name>
</gene>
<dbReference type="NCBIfam" id="TIGR00254">
    <property type="entry name" value="GGDEF"/>
    <property type="match status" value="1"/>
</dbReference>
<dbReference type="InterPro" id="IPR043128">
    <property type="entry name" value="Rev_trsase/Diguanyl_cyclase"/>
</dbReference>
<dbReference type="InterPro" id="IPR001126">
    <property type="entry name" value="UmuC"/>
</dbReference>
<dbReference type="SUPFAM" id="SSF52172">
    <property type="entry name" value="CheY-like"/>
    <property type="match status" value="1"/>
</dbReference>
<dbReference type="GO" id="GO:0006281">
    <property type="term" value="P:DNA repair"/>
    <property type="evidence" value="ECO:0007669"/>
    <property type="project" value="InterPro"/>
</dbReference>
<feature type="domain" description="UmuC" evidence="6">
    <location>
        <begin position="60"/>
        <end position="154"/>
    </location>
</feature>
<organism evidence="8 9">
    <name type="scientific">Spirochaeta isovalerica</name>
    <dbReference type="NCBI Taxonomy" id="150"/>
    <lineage>
        <taxon>Bacteria</taxon>
        <taxon>Pseudomonadati</taxon>
        <taxon>Spirochaetota</taxon>
        <taxon>Spirochaetia</taxon>
        <taxon>Spirochaetales</taxon>
        <taxon>Spirochaetaceae</taxon>
        <taxon>Spirochaeta</taxon>
    </lineage>
</organism>
<dbReference type="Gene3D" id="3.30.70.270">
    <property type="match status" value="1"/>
</dbReference>